<reference evidence="1 2" key="1">
    <citation type="submission" date="2019-02" db="EMBL/GenBank/DDBJ databases">
        <title>Deep-cultivation of Planctomycetes and their phenomic and genomic characterization uncovers novel biology.</title>
        <authorList>
            <person name="Wiegand S."/>
            <person name="Jogler M."/>
            <person name="Boedeker C."/>
            <person name="Pinto D."/>
            <person name="Vollmers J."/>
            <person name="Rivas-Marin E."/>
            <person name="Kohn T."/>
            <person name="Peeters S.H."/>
            <person name="Heuer A."/>
            <person name="Rast P."/>
            <person name="Oberbeckmann S."/>
            <person name="Bunk B."/>
            <person name="Jeske O."/>
            <person name="Meyerdierks A."/>
            <person name="Storesund J.E."/>
            <person name="Kallscheuer N."/>
            <person name="Luecker S."/>
            <person name="Lage O.M."/>
            <person name="Pohl T."/>
            <person name="Merkel B.J."/>
            <person name="Hornburger P."/>
            <person name="Mueller R.-W."/>
            <person name="Bruemmer F."/>
            <person name="Labrenz M."/>
            <person name="Spormann A.M."/>
            <person name="Op den Camp H."/>
            <person name="Overmann J."/>
            <person name="Amann R."/>
            <person name="Jetten M.S.M."/>
            <person name="Mascher T."/>
            <person name="Medema M.H."/>
            <person name="Devos D.P."/>
            <person name="Kaster A.-K."/>
            <person name="Ovreas L."/>
            <person name="Rohde M."/>
            <person name="Galperin M.Y."/>
            <person name="Jogler C."/>
        </authorList>
    </citation>
    <scope>NUCLEOTIDE SEQUENCE [LARGE SCALE GENOMIC DNA]</scope>
    <source>
        <strain evidence="1 2">SV_7m_r</strain>
    </source>
</reference>
<dbReference type="Proteomes" id="UP000315003">
    <property type="component" value="Chromosome"/>
</dbReference>
<proteinExistence type="predicted"/>
<organism evidence="1 2">
    <name type="scientific">Stieleria bergensis</name>
    <dbReference type="NCBI Taxonomy" id="2528025"/>
    <lineage>
        <taxon>Bacteria</taxon>
        <taxon>Pseudomonadati</taxon>
        <taxon>Planctomycetota</taxon>
        <taxon>Planctomycetia</taxon>
        <taxon>Pirellulales</taxon>
        <taxon>Pirellulaceae</taxon>
        <taxon>Stieleria</taxon>
    </lineage>
</organism>
<name>A0A517T1Z2_9BACT</name>
<evidence type="ECO:0000313" key="2">
    <source>
        <dbReference type="Proteomes" id="UP000315003"/>
    </source>
</evidence>
<gene>
    <name evidence="1" type="ORF">SV7mr_49360</name>
</gene>
<accession>A0A517T1Z2</accession>
<keyword evidence="2" id="KW-1185">Reference proteome</keyword>
<protein>
    <submittedName>
        <fullName evidence="1">Uncharacterized protein</fullName>
    </submittedName>
</protein>
<evidence type="ECO:0000313" key="1">
    <source>
        <dbReference type="EMBL" id="QDT62388.1"/>
    </source>
</evidence>
<sequence length="302" mass="34536">MSKRRSHSRQGAYVRGFTRSDGVRISGHYRSGSSVSASGPTYEQEQAARARRRLDTFYSPLTYSTKCFWCKTEVYFYRDENGGCALFDSLGSPWPIHSCWREHQQTVMWRVSRELAGHRFDGQQYFQDRTKLSKAIGSDLLSVTGFVDRLASQSDTTFASSRKTVSGAFCEIRLVPADDASVYYELFVPADSIQSFPRYSLHDVQAAYRKHGGRWRCFVTAFKRLHAAGRADRTVKDIVRLPDECFYCGEFVSGDSAWGFDTSYRLECSACGGRRQDLVAEEYETHIATCHKRIQKSRRSRN</sequence>
<dbReference type="AlphaFoldDB" id="A0A517T1Z2"/>
<dbReference type="EMBL" id="CP036272">
    <property type="protein sequence ID" value="QDT62388.1"/>
    <property type="molecule type" value="Genomic_DNA"/>
</dbReference>